<dbReference type="InterPro" id="IPR001387">
    <property type="entry name" value="Cro/C1-type_HTH"/>
</dbReference>
<feature type="transmembrane region" description="Helical" evidence="2">
    <location>
        <begin position="112"/>
        <end position="134"/>
    </location>
</feature>
<dbReference type="GO" id="GO:0003677">
    <property type="term" value="F:DNA binding"/>
    <property type="evidence" value="ECO:0007669"/>
    <property type="project" value="InterPro"/>
</dbReference>
<sequence length="310" mass="33633">MTDIGTILKEARKEKGLTLDDLQQTTKIQKRYLIAIEDGDFAALPGKFYVRAFIKQYAETVGIDPEELLVKLDENNAPKPKEETEATTRTEAVKREEEEKTMSPILAGLIRYLPTIIIVVIVVAILGTIYIFAWGDRDRNSSTQIADNSQSVSVSSESSAKSSSSKEKSSSSESSSSTSKKESSSTKAKKESKKATKQKITNTSAAGSAFVYDLENAPATNKIEMSVSDGATAWNAVSANGVQVWQGTLSADNATQTIKIPENTTTITLNLGNSKATSIKINGKKFDFLKENETLTVRTITLNVAQTTAQ</sequence>
<dbReference type="InterPro" id="IPR025194">
    <property type="entry name" value="RodZ-like_C"/>
</dbReference>
<evidence type="ECO:0000259" key="3">
    <source>
        <dbReference type="Pfam" id="PF13464"/>
    </source>
</evidence>
<keyword evidence="2" id="KW-0472">Membrane</keyword>
<evidence type="ECO:0000256" key="2">
    <source>
        <dbReference type="SAM" id="Phobius"/>
    </source>
</evidence>
<proteinExistence type="predicted"/>
<dbReference type="SUPFAM" id="SSF47413">
    <property type="entry name" value="lambda repressor-like DNA-binding domains"/>
    <property type="match status" value="1"/>
</dbReference>
<feature type="region of interest" description="Disordered" evidence="1">
    <location>
        <begin position="143"/>
        <end position="200"/>
    </location>
</feature>
<dbReference type="AlphaFoldDB" id="A0AAJ6FL80"/>
<dbReference type="RefSeq" id="WP_010689244.1">
    <property type="nucleotide sequence ID" value="NZ_CAJKXD010000002.1"/>
</dbReference>
<dbReference type="Pfam" id="PF13464">
    <property type="entry name" value="RodZ_C"/>
    <property type="match status" value="1"/>
</dbReference>
<feature type="compositionally biased region" description="Low complexity" evidence="1">
    <location>
        <begin position="149"/>
        <end position="163"/>
    </location>
</feature>
<dbReference type="Gene3D" id="1.10.260.40">
    <property type="entry name" value="lambda repressor-like DNA-binding domains"/>
    <property type="match status" value="1"/>
</dbReference>
<name>A0AAJ6FL80_9LACO</name>
<dbReference type="PANTHER" id="PTHR34475:SF1">
    <property type="entry name" value="CYTOSKELETON PROTEIN RODZ"/>
    <property type="match status" value="1"/>
</dbReference>
<dbReference type="Proteomes" id="UP001238155">
    <property type="component" value="Chromosome"/>
</dbReference>
<reference evidence="4" key="1">
    <citation type="submission" date="2023-04" db="EMBL/GenBank/DDBJ databases">
        <title>Four porcine-derived lactic acid bacteria strains analyses and their evaluation as potential probiotics based on genomics.</title>
        <authorList>
            <person name="Niu D."/>
        </authorList>
    </citation>
    <scope>NUCLEOTIDE SEQUENCE</scope>
    <source>
        <strain evidence="4">ZSB1</strain>
    </source>
</reference>
<dbReference type="InterPro" id="IPR050400">
    <property type="entry name" value="Bact_Cytoskel_RodZ"/>
</dbReference>
<feature type="domain" description="Cytoskeleton protein RodZ-like C-terminal" evidence="3">
    <location>
        <begin position="232"/>
        <end position="293"/>
    </location>
</feature>
<keyword evidence="2" id="KW-1133">Transmembrane helix</keyword>
<dbReference type="PANTHER" id="PTHR34475">
    <property type="match status" value="1"/>
</dbReference>
<evidence type="ECO:0000256" key="1">
    <source>
        <dbReference type="SAM" id="MobiDB-lite"/>
    </source>
</evidence>
<gene>
    <name evidence="4" type="ORF">QFF56_06255</name>
</gene>
<dbReference type="EMBL" id="CP123751">
    <property type="protein sequence ID" value="WHQ79564.1"/>
    <property type="molecule type" value="Genomic_DNA"/>
</dbReference>
<evidence type="ECO:0000313" key="5">
    <source>
        <dbReference type="Proteomes" id="UP001238155"/>
    </source>
</evidence>
<organism evidence="4 5">
    <name type="scientific">Ligilactobacillus animalis</name>
    <dbReference type="NCBI Taxonomy" id="1605"/>
    <lineage>
        <taxon>Bacteria</taxon>
        <taxon>Bacillati</taxon>
        <taxon>Bacillota</taxon>
        <taxon>Bacilli</taxon>
        <taxon>Lactobacillales</taxon>
        <taxon>Lactobacillaceae</taxon>
        <taxon>Ligilactobacillus</taxon>
    </lineage>
</organism>
<protein>
    <submittedName>
        <fullName evidence="4">DUF4115 domain-containing protein</fullName>
    </submittedName>
</protein>
<dbReference type="InterPro" id="IPR010982">
    <property type="entry name" value="Lambda_DNA-bd_dom_sf"/>
</dbReference>
<dbReference type="Pfam" id="PF13413">
    <property type="entry name" value="HTH_25"/>
    <property type="match status" value="1"/>
</dbReference>
<feature type="region of interest" description="Disordered" evidence="1">
    <location>
        <begin position="74"/>
        <end position="98"/>
    </location>
</feature>
<accession>A0AAJ6FL80</accession>
<keyword evidence="2" id="KW-0812">Transmembrane</keyword>
<dbReference type="CDD" id="cd00093">
    <property type="entry name" value="HTH_XRE"/>
    <property type="match status" value="1"/>
</dbReference>
<evidence type="ECO:0000313" key="4">
    <source>
        <dbReference type="EMBL" id="WHQ79564.1"/>
    </source>
</evidence>